<name>A0A2T4PSU6_9STAP</name>
<dbReference type="Proteomes" id="UP000241209">
    <property type="component" value="Unassembled WGS sequence"/>
</dbReference>
<dbReference type="PROSITE" id="PS50949">
    <property type="entry name" value="HTH_GNTR"/>
    <property type="match status" value="1"/>
</dbReference>
<dbReference type="InterPro" id="IPR036390">
    <property type="entry name" value="WH_DNA-bd_sf"/>
</dbReference>
<gene>
    <name evidence="5" type="ORF">BU072_07905</name>
</gene>
<dbReference type="OrthoDB" id="149756at2"/>
<dbReference type="Gene3D" id="1.10.10.10">
    <property type="entry name" value="Winged helix-like DNA-binding domain superfamily/Winged helix DNA-binding domain"/>
    <property type="match status" value="1"/>
</dbReference>
<dbReference type="AlphaFoldDB" id="A0A2T4PSU6"/>
<dbReference type="InterPro" id="IPR036388">
    <property type="entry name" value="WH-like_DNA-bd_sf"/>
</dbReference>
<dbReference type="SUPFAM" id="SSF46785">
    <property type="entry name" value="Winged helix' DNA-binding domain"/>
    <property type="match status" value="1"/>
</dbReference>
<evidence type="ECO:0000313" key="6">
    <source>
        <dbReference type="Proteomes" id="UP000241209"/>
    </source>
</evidence>
<evidence type="ECO:0000256" key="1">
    <source>
        <dbReference type="ARBA" id="ARBA00023015"/>
    </source>
</evidence>
<feature type="domain" description="HTH gntR-type" evidence="4">
    <location>
        <begin position="4"/>
        <end position="72"/>
    </location>
</feature>
<dbReference type="InterPro" id="IPR028978">
    <property type="entry name" value="Chorismate_lyase_/UTRA_dom_sf"/>
</dbReference>
<dbReference type="GO" id="GO:0003677">
    <property type="term" value="F:DNA binding"/>
    <property type="evidence" value="ECO:0007669"/>
    <property type="project" value="UniProtKB-KW"/>
</dbReference>
<dbReference type="Pfam" id="PF00392">
    <property type="entry name" value="GntR"/>
    <property type="match status" value="1"/>
</dbReference>
<proteinExistence type="predicted"/>
<protein>
    <submittedName>
        <fullName evidence="5">GntR family transcriptional regulator</fullName>
    </submittedName>
</protein>
<organism evidence="5 6">
    <name type="scientific">Mammaliicoccus vitulinus</name>
    <dbReference type="NCBI Taxonomy" id="71237"/>
    <lineage>
        <taxon>Bacteria</taxon>
        <taxon>Bacillati</taxon>
        <taxon>Bacillota</taxon>
        <taxon>Bacilli</taxon>
        <taxon>Bacillales</taxon>
        <taxon>Staphylococcaceae</taxon>
        <taxon>Mammaliicoccus</taxon>
    </lineage>
</organism>
<dbReference type="GO" id="GO:0045892">
    <property type="term" value="P:negative regulation of DNA-templated transcription"/>
    <property type="evidence" value="ECO:0007669"/>
    <property type="project" value="TreeGrafter"/>
</dbReference>
<dbReference type="SMART" id="SM00866">
    <property type="entry name" value="UTRA"/>
    <property type="match status" value="1"/>
</dbReference>
<dbReference type="InterPro" id="IPR050679">
    <property type="entry name" value="Bact_HTH_transcr_reg"/>
</dbReference>
<keyword evidence="1" id="KW-0805">Transcription regulation</keyword>
<dbReference type="GO" id="GO:0003700">
    <property type="term" value="F:DNA-binding transcription factor activity"/>
    <property type="evidence" value="ECO:0007669"/>
    <property type="project" value="InterPro"/>
</dbReference>
<dbReference type="PANTHER" id="PTHR44846">
    <property type="entry name" value="MANNOSYL-D-GLYCERATE TRANSPORT/METABOLISM SYSTEM REPRESSOR MNGR-RELATED"/>
    <property type="match status" value="1"/>
</dbReference>
<keyword evidence="3" id="KW-0804">Transcription</keyword>
<dbReference type="PANTHER" id="PTHR44846:SF17">
    <property type="entry name" value="GNTR-FAMILY TRANSCRIPTIONAL REGULATOR"/>
    <property type="match status" value="1"/>
</dbReference>
<dbReference type="InterPro" id="IPR011663">
    <property type="entry name" value="UTRA"/>
</dbReference>
<dbReference type="Pfam" id="PF07702">
    <property type="entry name" value="UTRA"/>
    <property type="match status" value="1"/>
</dbReference>
<dbReference type="SUPFAM" id="SSF64288">
    <property type="entry name" value="Chorismate lyase-like"/>
    <property type="match status" value="1"/>
</dbReference>
<accession>A0A2T4PSU6</accession>
<evidence type="ECO:0000256" key="3">
    <source>
        <dbReference type="ARBA" id="ARBA00023163"/>
    </source>
</evidence>
<dbReference type="InterPro" id="IPR000524">
    <property type="entry name" value="Tscrpt_reg_HTH_GntR"/>
</dbReference>
<keyword evidence="2" id="KW-0238">DNA-binding</keyword>
<evidence type="ECO:0000256" key="2">
    <source>
        <dbReference type="ARBA" id="ARBA00023125"/>
    </source>
</evidence>
<evidence type="ECO:0000259" key="4">
    <source>
        <dbReference type="PROSITE" id="PS50949"/>
    </source>
</evidence>
<dbReference type="RefSeq" id="WP_016910795.1">
    <property type="nucleotide sequence ID" value="NZ_CANQVP010000003.1"/>
</dbReference>
<evidence type="ECO:0000313" key="5">
    <source>
        <dbReference type="EMBL" id="PTI29427.1"/>
    </source>
</evidence>
<dbReference type="SMART" id="SM00345">
    <property type="entry name" value="HTH_GNTR"/>
    <property type="match status" value="1"/>
</dbReference>
<dbReference type="STRING" id="1167632.GCA_000286335_00066"/>
<dbReference type="EMBL" id="PZFK01000014">
    <property type="protein sequence ID" value="PTI29427.1"/>
    <property type="molecule type" value="Genomic_DNA"/>
</dbReference>
<dbReference type="Gene3D" id="3.40.1410.10">
    <property type="entry name" value="Chorismate lyase-like"/>
    <property type="match status" value="1"/>
</dbReference>
<sequence length="237" mass="26784">MSTNATTNFVKNWILDQIQSGELNPGDAIPNEFEIKKLLNINYNEIENAIHELVTEQILSQKSGGVTVVKPKQPYYYPLDELVSITNMIEKNGEVAGTEFISLDEEVATSKDIEVLNLEKDSLISVIERLRTADGEPVVYCLDKIATDLFACSDYRSNSSILSAIESKVEFKITHANTSMESISYEPYISEILNSDPDDAMMLLTQIHYNEHGTPVLYSLNYFKSSLVKFRITRNRI</sequence>
<reference evidence="5 6" key="1">
    <citation type="journal article" date="2016" name="Front. Microbiol.">
        <title>Comprehensive Phylogenetic Analysis of Bovine Non-aureus Staphylococci Species Based on Whole-Genome Sequencing.</title>
        <authorList>
            <person name="Naushad S."/>
            <person name="Barkema H.W."/>
            <person name="Luby C."/>
            <person name="Condas L.A."/>
            <person name="Nobrega D.B."/>
            <person name="Carson D.A."/>
            <person name="De Buck J."/>
        </authorList>
    </citation>
    <scope>NUCLEOTIDE SEQUENCE [LARGE SCALE GENOMIC DNA]</scope>
    <source>
        <strain evidence="5 6">SNUC 2204</strain>
    </source>
</reference>
<comment type="caution">
    <text evidence="5">The sequence shown here is derived from an EMBL/GenBank/DDBJ whole genome shotgun (WGS) entry which is preliminary data.</text>
</comment>